<name>A0AAN8W908_HALRR</name>
<dbReference type="Proteomes" id="UP001381693">
    <property type="component" value="Unassembled WGS sequence"/>
</dbReference>
<gene>
    <name evidence="2" type="ORF">SK128_011471</name>
</gene>
<feature type="region of interest" description="Disordered" evidence="1">
    <location>
        <begin position="1"/>
        <end position="32"/>
    </location>
</feature>
<comment type="caution">
    <text evidence="2">The sequence shown here is derived from an EMBL/GenBank/DDBJ whole genome shotgun (WGS) entry which is preliminary data.</text>
</comment>
<sequence>MSSSNHSSLSSGSRQGVRPALTQPPHNGPNLVPLNMVLTPKNLLKKYKLPTAAHLLTPAAPPGLDLSRPLLLYNTYNSIK</sequence>
<dbReference type="EMBL" id="JAXCGZ010023709">
    <property type="protein sequence ID" value="KAK7006496.1"/>
    <property type="molecule type" value="Genomic_DNA"/>
</dbReference>
<evidence type="ECO:0000313" key="2">
    <source>
        <dbReference type="EMBL" id="KAK7006496.1"/>
    </source>
</evidence>
<keyword evidence="3" id="KW-1185">Reference proteome</keyword>
<organism evidence="2 3">
    <name type="scientific">Halocaridina rubra</name>
    <name type="common">Hawaiian red shrimp</name>
    <dbReference type="NCBI Taxonomy" id="373956"/>
    <lineage>
        <taxon>Eukaryota</taxon>
        <taxon>Metazoa</taxon>
        <taxon>Ecdysozoa</taxon>
        <taxon>Arthropoda</taxon>
        <taxon>Crustacea</taxon>
        <taxon>Multicrustacea</taxon>
        <taxon>Malacostraca</taxon>
        <taxon>Eumalacostraca</taxon>
        <taxon>Eucarida</taxon>
        <taxon>Decapoda</taxon>
        <taxon>Pleocyemata</taxon>
        <taxon>Caridea</taxon>
        <taxon>Atyoidea</taxon>
        <taxon>Atyidae</taxon>
        <taxon>Halocaridina</taxon>
    </lineage>
</organism>
<evidence type="ECO:0000313" key="3">
    <source>
        <dbReference type="Proteomes" id="UP001381693"/>
    </source>
</evidence>
<protein>
    <submittedName>
        <fullName evidence="2">Uncharacterized protein</fullName>
    </submittedName>
</protein>
<accession>A0AAN8W908</accession>
<dbReference type="AlphaFoldDB" id="A0AAN8W908"/>
<proteinExistence type="predicted"/>
<feature type="compositionally biased region" description="Low complexity" evidence="1">
    <location>
        <begin position="1"/>
        <end position="13"/>
    </location>
</feature>
<reference evidence="2 3" key="1">
    <citation type="submission" date="2023-11" db="EMBL/GenBank/DDBJ databases">
        <title>Halocaridina rubra genome assembly.</title>
        <authorList>
            <person name="Smith C."/>
        </authorList>
    </citation>
    <scope>NUCLEOTIDE SEQUENCE [LARGE SCALE GENOMIC DNA]</scope>
    <source>
        <strain evidence="2">EP-1</strain>
        <tissue evidence="2">Whole</tissue>
    </source>
</reference>
<feature type="non-terminal residue" evidence="2">
    <location>
        <position position="80"/>
    </location>
</feature>
<evidence type="ECO:0000256" key="1">
    <source>
        <dbReference type="SAM" id="MobiDB-lite"/>
    </source>
</evidence>